<evidence type="ECO:0000256" key="4">
    <source>
        <dbReference type="ARBA" id="ARBA00022777"/>
    </source>
</evidence>
<keyword evidence="3" id="KW-0547">Nucleotide-binding</keyword>
<evidence type="ECO:0000256" key="1">
    <source>
        <dbReference type="ARBA" id="ARBA00022527"/>
    </source>
</evidence>
<dbReference type="Proteomes" id="UP000234323">
    <property type="component" value="Unassembled WGS sequence"/>
</dbReference>
<keyword evidence="8" id="KW-1185">Reference proteome</keyword>
<keyword evidence="1" id="KW-0723">Serine/threonine-protein kinase</keyword>
<organism evidence="7 8">
    <name type="scientific">Rhizophagus irregularis</name>
    <dbReference type="NCBI Taxonomy" id="588596"/>
    <lineage>
        <taxon>Eukaryota</taxon>
        <taxon>Fungi</taxon>
        <taxon>Fungi incertae sedis</taxon>
        <taxon>Mucoromycota</taxon>
        <taxon>Glomeromycotina</taxon>
        <taxon>Glomeromycetes</taxon>
        <taxon>Glomerales</taxon>
        <taxon>Glomeraceae</taxon>
        <taxon>Rhizophagus</taxon>
    </lineage>
</organism>
<dbReference type="InterPro" id="IPR011009">
    <property type="entry name" value="Kinase-like_dom_sf"/>
</dbReference>
<dbReference type="GO" id="GO:0031037">
    <property type="term" value="P:myosin II filament disassembly"/>
    <property type="evidence" value="ECO:0007669"/>
    <property type="project" value="TreeGrafter"/>
</dbReference>
<gene>
    <name evidence="7" type="ORF">RhiirA4_456075</name>
</gene>
<evidence type="ECO:0000256" key="5">
    <source>
        <dbReference type="ARBA" id="ARBA00022840"/>
    </source>
</evidence>
<comment type="caution">
    <text evidence="7">The sequence shown here is derived from an EMBL/GenBank/DDBJ whole genome shotgun (WGS) entry which is preliminary data.</text>
</comment>
<feature type="domain" description="Alpha-type protein kinase" evidence="6">
    <location>
        <begin position="299"/>
        <end position="521"/>
    </location>
</feature>
<keyword evidence="2" id="KW-0808">Transferase</keyword>
<dbReference type="Gene3D" id="3.30.200.20">
    <property type="entry name" value="Phosphorylase Kinase, domain 1"/>
    <property type="match status" value="1"/>
</dbReference>
<evidence type="ECO:0000259" key="6">
    <source>
        <dbReference type="PROSITE" id="PS51158"/>
    </source>
</evidence>
<keyword evidence="4 7" id="KW-0418">Kinase</keyword>
<dbReference type="VEuPathDB" id="FungiDB:FUN_025013"/>
<dbReference type="VEuPathDB" id="FungiDB:RhiirFUN_024371"/>
<dbReference type="VEuPathDB" id="FungiDB:RhiirA1_469352"/>
<dbReference type="GO" id="GO:0004674">
    <property type="term" value="F:protein serine/threonine kinase activity"/>
    <property type="evidence" value="ECO:0007669"/>
    <property type="project" value="UniProtKB-KW"/>
</dbReference>
<proteinExistence type="predicted"/>
<dbReference type="GO" id="GO:0005524">
    <property type="term" value="F:ATP binding"/>
    <property type="evidence" value="ECO:0007669"/>
    <property type="project" value="UniProtKB-KW"/>
</dbReference>
<dbReference type="OrthoDB" id="2331891at2759"/>
<dbReference type="SMART" id="SM00811">
    <property type="entry name" value="Alpha_kinase"/>
    <property type="match status" value="1"/>
</dbReference>
<name>A0A2I1G6W4_9GLOM</name>
<protein>
    <submittedName>
        <fullName evidence="7">Kinase-like protein</fullName>
    </submittedName>
</protein>
<evidence type="ECO:0000313" key="8">
    <source>
        <dbReference type="Proteomes" id="UP000234323"/>
    </source>
</evidence>
<dbReference type="PANTHER" id="PTHR45992:SF2">
    <property type="entry name" value="EUKARYOTIC ELONGATION FACTOR 2 KINASE"/>
    <property type="match status" value="1"/>
</dbReference>
<evidence type="ECO:0000256" key="3">
    <source>
        <dbReference type="ARBA" id="ARBA00022741"/>
    </source>
</evidence>
<dbReference type="PANTHER" id="PTHR45992">
    <property type="entry name" value="EUKARYOTIC ELONGATION FACTOR 2 KINASE-RELATED"/>
    <property type="match status" value="1"/>
</dbReference>
<dbReference type="PROSITE" id="PS51158">
    <property type="entry name" value="ALPHA_KINASE"/>
    <property type="match status" value="1"/>
</dbReference>
<evidence type="ECO:0000313" key="7">
    <source>
        <dbReference type="EMBL" id="PKY42311.1"/>
    </source>
</evidence>
<dbReference type="GO" id="GO:1903013">
    <property type="term" value="P:response to differentiation-inducing factor 1"/>
    <property type="evidence" value="ECO:0007669"/>
    <property type="project" value="TreeGrafter"/>
</dbReference>
<dbReference type="InterPro" id="IPR004166">
    <property type="entry name" value="a-kinase_dom"/>
</dbReference>
<dbReference type="AlphaFoldDB" id="A0A2I1G6W4"/>
<accession>A0A2I1G6W4</accession>
<dbReference type="Pfam" id="PF02816">
    <property type="entry name" value="Alpha_kinase"/>
    <property type="match status" value="1"/>
</dbReference>
<dbReference type="InterPro" id="IPR051852">
    <property type="entry name" value="Alpha-type_PK"/>
</dbReference>
<reference evidence="7 8" key="1">
    <citation type="submission" date="2015-10" db="EMBL/GenBank/DDBJ databases">
        <title>Genome analyses suggest a sexual origin of heterokaryosis in a supposedly ancient asexual fungus.</title>
        <authorList>
            <person name="Ropars J."/>
            <person name="Sedzielewska K."/>
            <person name="Noel J."/>
            <person name="Charron P."/>
            <person name="Farinelli L."/>
            <person name="Marton T."/>
            <person name="Kruger M."/>
            <person name="Pelin A."/>
            <person name="Brachmann A."/>
            <person name="Corradi N."/>
        </authorList>
    </citation>
    <scope>NUCLEOTIDE SEQUENCE [LARGE SCALE GENOMIC DNA]</scope>
    <source>
        <strain evidence="7 8">A4</strain>
    </source>
</reference>
<dbReference type="SUPFAM" id="SSF56112">
    <property type="entry name" value="Protein kinase-like (PK-like)"/>
    <property type="match status" value="1"/>
</dbReference>
<dbReference type="EMBL" id="LLXI01000190">
    <property type="protein sequence ID" value="PKY42311.1"/>
    <property type="molecule type" value="Genomic_DNA"/>
</dbReference>
<evidence type="ECO:0000256" key="2">
    <source>
        <dbReference type="ARBA" id="ARBA00022679"/>
    </source>
</evidence>
<keyword evidence="5" id="KW-0067">ATP-binding</keyword>
<dbReference type="Gene3D" id="3.20.200.10">
    <property type="entry name" value="MHCK/EF2 kinase"/>
    <property type="match status" value="1"/>
</dbReference>
<sequence length="521" mass="60509">MFCPECGSLTRGSASKSTTSTSNLLNAKKKDKDIREIVHEAKVRFGNKNVRDEISLDQRFEKAKESHGQIRAFCIDKSKKKQIKNSQILTVMVMQYNNKKTKGVLYPNTISNKVKFDEDEELGIVLLSLINNFKDQFPYTENETNCWLGDHKGFALNPNNFTHVKDLQKENYKVSLIFQNEEDRKLTNVVISMSTSVSKNDIPEEKNISIENTSSKREFTISEKNIYDLTNRDIEEHSIPKSNVHLEKSIEIIDVEDYRSHENLFNSKMATIDCRNLYRDFGSVKKFQKSKVEIYQLKTFDVINRTWLDKGALEFTLPDEPFAEGGMRKAYMVYISNMIDDLKISSTQNTYVVKSYKNVYRNRYGTISVDVQMQTMCKYILERFNLKLKKANLDDLATYRFLPIGLIYNVNTKKYYCIEPYVEGAYKKYNSNHGYVTKDKQEAALLAQSFSHFTYHDSRKNILVIDMQGCEKYFTDPQVHTNYESDRSQYGSGNLETAGIDAFIKTHKCNYICDILDLKQM</sequence>